<name>A0A9N8DNI2_9STRA</name>
<feature type="compositionally biased region" description="Polar residues" evidence="2">
    <location>
        <begin position="456"/>
        <end position="489"/>
    </location>
</feature>
<gene>
    <name evidence="4" type="ORF">SEMRO_177_G077900.1</name>
</gene>
<dbReference type="InterPro" id="IPR050546">
    <property type="entry name" value="Glycosyl_Hydrlase_16"/>
</dbReference>
<feature type="region of interest" description="Disordered" evidence="2">
    <location>
        <begin position="394"/>
        <end position="508"/>
    </location>
</feature>
<sequence length="630" mass="67492">MAASFPRSYTAHSRHPFFVSVLIWSWISLLFQGTFVVADTINANNDEWQLLWSEEFDGDSLDDTFWNIRTGFLGFNSEFQTYTDHPENIRVQDGKLHISAVRDSSAQVGYTSGRVNTMDKMQLKFATVETSIKIPDMKLGLWPAFWTLGQDYPQVGWPKAGELDIMELGQKQGGAAGLGNHRVISALHWDAMGQYVYEDAILDVPYDLSQGFHTYKMEWQPDYVAMYIDGRQIGRFSIGSCFTLWDCPELHQFHFLVLNVAVAGQFTCCEYGFEPNAFPNGTAWTMEVDYVRVYGNEHTEVILPDGVTIQTRAPSPAPSPNPTKKPTTYITLSPVASSRPLTSPPTKATTSTTSPTSIAPTALPSSIGTTTLSPTLPLVTGTPTSAPIISTQVPTTMTTTSTSTAGTTVEMTTAAPTDPTTNDGSSSQQVVTAAPTETITISGSPSPQVGTAAPTEPTTNDGSSSPQVGTASPIDPTTNGGSPSPQVILTSQPTASSTATSNTVSKTQPTEDMLADLILQDDYDTFTTAAPMVTSAPSALGGTSVTSSPTAESTSQPTTQSTSTSLRTGDEDATTTTTTDEEDKVSNSNDGVDTTTSQIQSSGFSWSSFQSWIWVVIAVAALAEGSFHLY</sequence>
<dbReference type="OrthoDB" id="191352at2759"/>
<dbReference type="PROSITE" id="PS51762">
    <property type="entry name" value="GH16_2"/>
    <property type="match status" value="1"/>
</dbReference>
<dbReference type="GO" id="GO:0004553">
    <property type="term" value="F:hydrolase activity, hydrolyzing O-glycosyl compounds"/>
    <property type="evidence" value="ECO:0007669"/>
    <property type="project" value="InterPro"/>
</dbReference>
<dbReference type="InterPro" id="IPR013320">
    <property type="entry name" value="ConA-like_dom_sf"/>
</dbReference>
<evidence type="ECO:0000259" key="3">
    <source>
        <dbReference type="PROSITE" id="PS51762"/>
    </source>
</evidence>
<dbReference type="PANTHER" id="PTHR10963">
    <property type="entry name" value="GLYCOSYL HYDROLASE-RELATED"/>
    <property type="match status" value="1"/>
</dbReference>
<dbReference type="Pfam" id="PF00722">
    <property type="entry name" value="Glyco_hydro_16"/>
    <property type="match status" value="1"/>
</dbReference>
<feature type="compositionally biased region" description="Low complexity" evidence="2">
    <location>
        <begin position="490"/>
        <end position="507"/>
    </location>
</feature>
<feature type="compositionally biased region" description="Low complexity" evidence="2">
    <location>
        <begin position="394"/>
        <end position="423"/>
    </location>
</feature>
<feature type="compositionally biased region" description="Low complexity" evidence="2">
    <location>
        <begin position="546"/>
        <end position="565"/>
    </location>
</feature>
<dbReference type="CDD" id="cd08023">
    <property type="entry name" value="GH16_laminarinase_like"/>
    <property type="match status" value="1"/>
</dbReference>
<feature type="region of interest" description="Disordered" evidence="2">
    <location>
        <begin position="309"/>
        <end position="370"/>
    </location>
</feature>
<dbReference type="PANTHER" id="PTHR10963:SF55">
    <property type="entry name" value="GLYCOSIDE HYDROLASE FAMILY 16 PROTEIN"/>
    <property type="match status" value="1"/>
</dbReference>
<feature type="region of interest" description="Disordered" evidence="2">
    <location>
        <begin position="535"/>
        <end position="597"/>
    </location>
</feature>
<organism evidence="4 5">
    <name type="scientific">Seminavis robusta</name>
    <dbReference type="NCBI Taxonomy" id="568900"/>
    <lineage>
        <taxon>Eukaryota</taxon>
        <taxon>Sar</taxon>
        <taxon>Stramenopiles</taxon>
        <taxon>Ochrophyta</taxon>
        <taxon>Bacillariophyta</taxon>
        <taxon>Bacillariophyceae</taxon>
        <taxon>Bacillariophycidae</taxon>
        <taxon>Naviculales</taxon>
        <taxon>Naviculaceae</taxon>
        <taxon>Seminavis</taxon>
    </lineage>
</organism>
<dbReference type="AlphaFoldDB" id="A0A9N8DNI2"/>
<evidence type="ECO:0000313" key="4">
    <source>
        <dbReference type="EMBL" id="CAB9503836.1"/>
    </source>
</evidence>
<dbReference type="InterPro" id="IPR000757">
    <property type="entry name" value="Beta-glucanase-like"/>
</dbReference>
<dbReference type="SUPFAM" id="SSF49899">
    <property type="entry name" value="Concanavalin A-like lectins/glucanases"/>
    <property type="match status" value="1"/>
</dbReference>
<accession>A0A9N8DNI2</accession>
<dbReference type="Proteomes" id="UP001153069">
    <property type="component" value="Unassembled WGS sequence"/>
</dbReference>
<feature type="compositionally biased region" description="Polar residues" evidence="2">
    <location>
        <begin position="424"/>
        <end position="449"/>
    </location>
</feature>
<dbReference type="GO" id="GO:0005975">
    <property type="term" value="P:carbohydrate metabolic process"/>
    <property type="evidence" value="ECO:0007669"/>
    <property type="project" value="InterPro"/>
</dbReference>
<proteinExistence type="inferred from homology"/>
<feature type="compositionally biased region" description="Polar residues" evidence="2">
    <location>
        <begin position="586"/>
        <end position="596"/>
    </location>
</feature>
<feature type="compositionally biased region" description="Polar residues" evidence="2">
    <location>
        <begin position="324"/>
        <end position="336"/>
    </location>
</feature>
<dbReference type="EMBL" id="CAICTM010000176">
    <property type="protein sequence ID" value="CAB9503836.1"/>
    <property type="molecule type" value="Genomic_DNA"/>
</dbReference>
<dbReference type="Gene3D" id="2.60.120.200">
    <property type="match status" value="1"/>
</dbReference>
<evidence type="ECO:0000256" key="1">
    <source>
        <dbReference type="ARBA" id="ARBA00006865"/>
    </source>
</evidence>
<comment type="similarity">
    <text evidence="1">Belongs to the glycosyl hydrolase 16 family.</text>
</comment>
<evidence type="ECO:0000313" key="5">
    <source>
        <dbReference type="Proteomes" id="UP001153069"/>
    </source>
</evidence>
<keyword evidence="5" id="KW-1185">Reference proteome</keyword>
<reference evidence="4" key="1">
    <citation type="submission" date="2020-06" db="EMBL/GenBank/DDBJ databases">
        <authorList>
            <consortium name="Plant Systems Biology data submission"/>
        </authorList>
    </citation>
    <scope>NUCLEOTIDE SEQUENCE</scope>
    <source>
        <strain evidence="4">D6</strain>
    </source>
</reference>
<feature type="compositionally biased region" description="Low complexity" evidence="2">
    <location>
        <begin position="340"/>
        <end position="370"/>
    </location>
</feature>
<protein>
    <submittedName>
        <fullName evidence="4">Beta-glucan synthesis-associated protein (SKN1)</fullName>
    </submittedName>
</protein>
<feature type="domain" description="GH16" evidence="3">
    <location>
        <begin position="22"/>
        <end position="299"/>
    </location>
</feature>
<feature type="compositionally biased region" description="Polar residues" evidence="2">
    <location>
        <begin position="535"/>
        <end position="545"/>
    </location>
</feature>
<comment type="caution">
    <text evidence="4">The sequence shown here is derived from an EMBL/GenBank/DDBJ whole genome shotgun (WGS) entry which is preliminary data.</text>
</comment>
<evidence type="ECO:0000256" key="2">
    <source>
        <dbReference type="SAM" id="MobiDB-lite"/>
    </source>
</evidence>